<reference evidence="8" key="1">
    <citation type="submission" date="2012-07" db="EMBL/GenBank/DDBJ databases">
        <title>Genome of the Chinese tree shrew, a rising model animal genetically related to primates.</title>
        <authorList>
            <person name="Zhang G."/>
            <person name="Fan Y."/>
            <person name="Yao Y."/>
            <person name="Huang Z."/>
        </authorList>
    </citation>
    <scope>NUCLEOTIDE SEQUENCE [LARGE SCALE GENOMIC DNA]</scope>
</reference>
<keyword evidence="4" id="KW-0206">Cytoskeleton</keyword>
<proteinExistence type="predicted"/>
<reference evidence="8" key="2">
    <citation type="journal article" date="2013" name="Nat. Commun.">
        <title>Genome of the Chinese tree shrew.</title>
        <authorList>
            <person name="Fan Y."/>
            <person name="Huang Z.Y."/>
            <person name="Cao C.C."/>
            <person name="Chen C.S."/>
            <person name="Chen Y.X."/>
            <person name="Fan D.D."/>
            <person name="He J."/>
            <person name="Hou H.L."/>
            <person name="Hu L."/>
            <person name="Hu X.T."/>
            <person name="Jiang X.T."/>
            <person name="Lai R."/>
            <person name="Lang Y.S."/>
            <person name="Liang B."/>
            <person name="Liao S.G."/>
            <person name="Mu D."/>
            <person name="Ma Y.Y."/>
            <person name="Niu Y.Y."/>
            <person name="Sun X.Q."/>
            <person name="Xia J.Q."/>
            <person name="Xiao J."/>
            <person name="Xiong Z.Q."/>
            <person name="Xu L."/>
            <person name="Yang L."/>
            <person name="Zhang Y."/>
            <person name="Zhao W."/>
            <person name="Zhao X.D."/>
            <person name="Zheng Y.T."/>
            <person name="Zhou J.M."/>
            <person name="Zhu Y.B."/>
            <person name="Zhang G.J."/>
            <person name="Wang J."/>
            <person name="Yao Y.G."/>
        </authorList>
    </citation>
    <scope>NUCLEOTIDE SEQUENCE [LARGE SCALE GENOMIC DNA]</scope>
</reference>
<organism evidence="7 8">
    <name type="scientific">Tupaia chinensis</name>
    <name type="common">Chinese tree shrew</name>
    <name type="synonym">Tupaia belangeri chinensis</name>
    <dbReference type="NCBI Taxonomy" id="246437"/>
    <lineage>
        <taxon>Eukaryota</taxon>
        <taxon>Metazoa</taxon>
        <taxon>Chordata</taxon>
        <taxon>Craniata</taxon>
        <taxon>Vertebrata</taxon>
        <taxon>Euteleostomi</taxon>
        <taxon>Mammalia</taxon>
        <taxon>Eutheria</taxon>
        <taxon>Euarchontoglires</taxon>
        <taxon>Scandentia</taxon>
        <taxon>Tupaiidae</taxon>
        <taxon>Tupaia</taxon>
    </lineage>
</organism>
<dbReference type="GO" id="GO:0005813">
    <property type="term" value="C:centrosome"/>
    <property type="evidence" value="ECO:0007669"/>
    <property type="project" value="UniProtKB-SubCell"/>
</dbReference>
<evidence type="ECO:0000256" key="4">
    <source>
        <dbReference type="ARBA" id="ARBA00023212"/>
    </source>
</evidence>
<dbReference type="GO" id="GO:0007165">
    <property type="term" value="P:signal transduction"/>
    <property type="evidence" value="ECO:0007669"/>
    <property type="project" value="InterPro"/>
</dbReference>
<feature type="coiled-coil region" evidence="5">
    <location>
        <begin position="160"/>
        <end position="241"/>
    </location>
</feature>
<sequence length="956" mass="110655">MEEDEQEQRRKKVEAGRAKTVPGLELEALRLSLSNMHTAQLELMQANLQREKETALTELREMLNGRHAQELALLQSRQQHELELLREQHTREKEEVVLRCGQEAAELKEKLQSEMEKSVQMIETLKQEWECERDLCLEDLRKELSAKYQSEMEYLQNQFQKELTEQKAELEKIFQAKNQAESTLQGLESQHQAAMEKLRADLQSEHSQYLEELESKFREKEQEKQRELENLHSSYKDLKAQSQEEIRHLWSQLDSVRTNRQELNESHIQLLPQTSHAEDLEFLKRDFEQQQLREKSKHEAELEQLRLYFEERLRVAEKTYQEDLALLQRRLQEGREDSLLESGETSSSCTFLEETPEKESKHCLDPPGLQHEQHKERQILVEDHQEEHNRNEKKIQLMKEEFIKKEAEWKVASEDLKRKAEEKLTLMLLEVREKAESEKQSIINKFKLRETEMRQLQDQQAAQILDLEQSLTEQQGRLRQLEHGLTGDEALPCSPCGQDPPTPHEEDYTLQLMLARNRLLEERKAMAEKFATDQDAFLREAQEQHAHELQLLQERHQQHLLSVTAELEARHQAELGELLASSETKWQALLGARVTELQKKHAAEVSALEARHLSSLDSLESCYLSEIQTLRAEHRAALELLQADLEEQLHRRDSSHQRTLTQEVERLKLKHDEEPRPVEDSSRVEEELAMALQEQRHLLEEREVALVKAGTEALLLECQLQVAPQELAGMHTAEMQRQPAEQAGAAQLKAHMSSLRHELEESRAALEQLHQRRGGENQEGANLLSMLRADANSSQCERKALQDALRRLLGLFGETLKATITLKSRIAERVGLYLGDVDTVDSRQAPSAALTLDETWSDMGLPDLDRTLPECAETSSVAEISSHICESFFMSPESTLECEQPIRRIYQSLGLAVDRLLEMALDSTTQDSPALCPCGELSQHTIHRSPELFGEELKRC</sequence>
<dbReference type="InterPro" id="IPR028745">
    <property type="entry name" value="AKAP9/Pericentrin"/>
</dbReference>
<dbReference type="InParanoid" id="L8YA03"/>
<protein>
    <submittedName>
        <fullName evidence="7">Pericentrin</fullName>
    </submittedName>
</protein>
<accession>L8YA03</accession>
<feature type="compositionally biased region" description="Basic and acidic residues" evidence="6">
    <location>
        <begin position="355"/>
        <end position="364"/>
    </location>
</feature>
<keyword evidence="2" id="KW-0963">Cytoplasm</keyword>
<feature type="coiled-coil region" evidence="5">
    <location>
        <begin position="745"/>
        <end position="772"/>
    </location>
</feature>
<dbReference type="PANTHER" id="PTHR44981">
    <property type="entry name" value="PERICENTRIN-LIKE PROTEIN, ISOFORM F"/>
    <property type="match status" value="1"/>
</dbReference>
<evidence type="ECO:0000256" key="2">
    <source>
        <dbReference type="ARBA" id="ARBA00022490"/>
    </source>
</evidence>
<evidence type="ECO:0000256" key="1">
    <source>
        <dbReference type="ARBA" id="ARBA00004300"/>
    </source>
</evidence>
<feature type="coiled-coil region" evidence="5">
    <location>
        <begin position="75"/>
        <end position="128"/>
    </location>
</feature>
<dbReference type="STRING" id="246437.L8YA03"/>
<dbReference type="Proteomes" id="UP000011518">
    <property type="component" value="Unassembled WGS sequence"/>
</dbReference>
<dbReference type="AlphaFoldDB" id="L8YA03"/>
<dbReference type="GO" id="GO:0060090">
    <property type="term" value="F:molecular adaptor activity"/>
    <property type="evidence" value="ECO:0007669"/>
    <property type="project" value="InterPro"/>
</dbReference>
<evidence type="ECO:0000256" key="5">
    <source>
        <dbReference type="SAM" id="Coils"/>
    </source>
</evidence>
<dbReference type="EMBL" id="KB362208">
    <property type="protein sequence ID" value="ELV13263.1"/>
    <property type="molecule type" value="Genomic_DNA"/>
</dbReference>
<evidence type="ECO:0000313" key="8">
    <source>
        <dbReference type="Proteomes" id="UP000011518"/>
    </source>
</evidence>
<gene>
    <name evidence="7" type="ORF">TREES_T100008092</name>
</gene>
<dbReference type="PANTHER" id="PTHR44981:SF3">
    <property type="entry name" value="PERICENTRIN"/>
    <property type="match status" value="1"/>
</dbReference>
<evidence type="ECO:0000313" key="7">
    <source>
        <dbReference type="EMBL" id="ELV13263.1"/>
    </source>
</evidence>
<evidence type="ECO:0000256" key="3">
    <source>
        <dbReference type="ARBA" id="ARBA00023054"/>
    </source>
</evidence>
<comment type="subcellular location">
    <subcellularLocation>
        <location evidence="1">Cytoplasm</location>
        <location evidence="1">Cytoskeleton</location>
        <location evidence="1">Microtubule organizing center</location>
        <location evidence="1">Centrosome</location>
    </subcellularLocation>
</comment>
<dbReference type="eggNOG" id="ENOG502QV16">
    <property type="taxonomic scope" value="Eukaryota"/>
</dbReference>
<evidence type="ECO:0000256" key="6">
    <source>
        <dbReference type="SAM" id="MobiDB-lite"/>
    </source>
</evidence>
<feature type="region of interest" description="Disordered" evidence="6">
    <location>
        <begin position="335"/>
        <end position="370"/>
    </location>
</feature>
<keyword evidence="3 5" id="KW-0175">Coiled coil</keyword>
<name>L8YA03_TUPCH</name>
<keyword evidence="8" id="KW-1185">Reference proteome</keyword>